<proteinExistence type="predicted"/>
<dbReference type="PANTHER" id="PTHR42194">
    <property type="entry name" value="UPF0276 PROTEIN HI_1600"/>
    <property type="match status" value="1"/>
</dbReference>
<dbReference type="SUPFAM" id="SSF51658">
    <property type="entry name" value="Xylose isomerase-like"/>
    <property type="match status" value="1"/>
</dbReference>
<reference evidence="1 2" key="1">
    <citation type="submission" date="2018-01" db="EMBL/GenBank/DDBJ databases">
        <title>Novel co-symbiosis in the lucinid bivalve Phacoides pectinatus.</title>
        <authorList>
            <person name="Lim S.J."/>
            <person name="Davis B.G."/>
            <person name="Gill D.E."/>
            <person name="Engel A.S."/>
            <person name="Anderson L.C."/>
            <person name="Campbell B.J."/>
        </authorList>
    </citation>
    <scope>NUCLEOTIDE SEQUENCE [LARGE SCALE GENOMIC DNA]</scope>
    <source>
        <strain evidence="1">N3_P5</strain>
    </source>
</reference>
<dbReference type="Pfam" id="PF05114">
    <property type="entry name" value="MbnB_TglH_ChrH"/>
    <property type="match status" value="1"/>
</dbReference>
<dbReference type="EMBL" id="PQCO01000189">
    <property type="protein sequence ID" value="PUE02006.1"/>
    <property type="molecule type" value="Genomic_DNA"/>
</dbReference>
<dbReference type="NCBIfam" id="NF003818">
    <property type="entry name" value="PRK05409.1"/>
    <property type="match status" value="1"/>
</dbReference>
<evidence type="ECO:0000313" key="2">
    <source>
        <dbReference type="Proteomes" id="UP000250928"/>
    </source>
</evidence>
<dbReference type="InterPro" id="IPR036237">
    <property type="entry name" value="Xyl_isomerase-like_sf"/>
</dbReference>
<gene>
    <name evidence="1" type="ORF">C3L24_06900</name>
</gene>
<accession>A0A6N4DZ26</accession>
<protein>
    <submittedName>
        <fullName evidence="1">DUF692 domain-containing protein</fullName>
    </submittedName>
</protein>
<organism evidence="1 2">
    <name type="scientific">Candidatus Sedimenticola endophacoides</name>
    <dbReference type="NCBI Taxonomy" id="2548426"/>
    <lineage>
        <taxon>Bacteria</taxon>
        <taxon>Pseudomonadati</taxon>
        <taxon>Pseudomonadota</taxon>
        <taxon>Gammaproteobacteria</taxon>
        <taxon>Chromatiales</taxon>
        <taxon>Sedimenticolaceae</taxon>
        <taxon>Sedimenticola</taxon>
    </lineage>
</organism>
<sequence>MNADAPTPPQEPFPGFGLRLRREYIPYVLESHPDVDWFEVTAEGFLEQDADTLSALERLRGDYPLVLHSLSLALGSPWPLDREYLRRLARLAERLRPERISGHLCWGGSEDRRDSLFPLPHSREMIDHLVPRIQQVQETLGQALLLENVPAEADGQEIPEAQFISEVAERSGSLILIDIENLLGSSVHQGFDPANYLARLPAQRVREIHLLGATALCEPAEEATPLPPDPVWELYLLALERLGPVATLIERIDTIPSLEEMLNEVARARCGASRHLAV</sequence>
<dbReference type="AlphaFoldDB" id="A0A6N4DZ26"/>
<comment type="caution">
    <text evidence="1">The sequence shown here is derived from an EMBL/GenBank/DDBJ whole genome shotgun (WGS) entry which is preliminary data.</text>
</comment>
<name>A0A6N4DZ26_9GAMM</name>
<dbReference type="Proteomes" id="UP000250928">
    <property type="component" value="Unassembled WGS sequence"/>
</dbReference>
<dbReference type="Gene3D" id="3.20.20.150">
    <property type="entry name" value="Divalent-metal-dependent TIM barrel enzymes"/>
    <property type="match status" value="1"/>
</dbReference>
<dbReference type="InterPro" id="IPR007801">
    <property type="entry name" value="MbnB/TglH/ChrH"/>
</dbReference>
<dbReference type="PANTHER" id="PTHR42194:SF1">
    <property type="entry name" value="UPF0276 PROTEIN HI_1600"/>
    <property type="match status" value="1"/>
</dbReference>
<evidence type="ECO:0000313" key="1">
    <source>
        <dbReference type="EMBL" id="PUE02006.1"/>
    </source>
</evidence>